<reference evidence="2" key="1">
    <citation type="submission" date="2024-07" db="EMBL/GenBank/DDBJ databases">
        <authorList>
            <person name="Yu S.T."/>
        </authorList>
    </citation>
    <scope>NUCLEOTIDE SEQUENCE</scope>
    <source>
        <strain evidence="2">R41</strain>
    </source>
</reference>
<feature type="transmembrane region" description="Helical" evidence="1">
    <location>
        <begin position="13"/>
        <end position="36"/>
    </location>
</feature>
<evidence type="ECO:0000313" key="2">
    <source>
        <dbReference type="EMBL" id="XDQ54298.1"/>
    </source>
</evidence>
<protein>
    <submittedName>
        <fullName evidence="2">Uncharacterized protein</fullName>
    </submittedName>
</protein>
<keyword evidence="1" id="KW-0472">Membrane</keyword>
<accession>A0AB39REZ7</accession>
<dbReference type="AlphaFoldDB" id="A0AB39REZ7"/>
<dbReference type="RefSeq" id="WP_369247521.1">
    <property type="nucleotide sequence ID" value="NZ_CP163443.1"/>
</dbReference>
<gene>
    <name evidence="2" type="ORF">AB5J53_22810</name>
</gene>
<keyword evidence="1" id="KW-1133">Transmembrane helix</keyword>
<dbReference type="EMBL" id="CP163443">
    <property type="protein sequence ID" value="XDQ54298.1"/>
    <property type="molecule type" value="Genomic_DNA"/>
</dbReference>
<proteinExistence type="predicted"/>
<sequence>MAQWEVALAVTEFILALVTQVKFGLVCALLLPLIFIGIRKGHSSLAAGAAVVFIILVSQA</sequence>
<organism evidence="2">
    <name type="scientific">Streptomyces sp. R41</name>
    <dbReference type="NCBI Taxonomy" id="3238632"/>
    <lineage>
        <taxon>Bacteria</taxon>
        <taxon>Bacillati</taxon>
        <taxon>Actinomycetota</taxon>
        <taxon>Actinomycetes</taxon>
        <taxon>Kitasatosporales</taxon>
        <taxon>Streptomycetaceae</taxon>
        <taxon>Streptomyces</taxon>
    </lineage>
</organism>
<evidence type="ECO:0000256" key="1">
    <source>
        <dbReference type="SAM" id="Phobius"/>
    </source>
</evidence>
<keyword evidence="1" id="KW-0812">Transmembrane</keyword>
<name>A0AB39REZ7_9ACTN</name>